<evidence type="ECO:0000313" key="2">
    <source>
        <dbReference type="Proteomes" id="UP000824890"/>
    </source>
</evidence>
<comment type="caution">
    <text evidence="1">The sequence shown here is derived from an EMBL/GenBank/DDBJ whole genome shotgun (WGS) entry which is preliminary data.</text>
</comment>
<evidence type="ECO:0000313" key="1">
    <source>
        <dbReference type="EMBL" id="KAH0893671.1"/>
    </source>
</evidence>
<gene>
    <name evidence="1" type="ORF">HID58_056100</name>
</gene>
<reference evidence="1 2" key="1">
    <citation type="submission" date="2021-05" db="EMBL/GenBank/DDBJ databases">
        <title>Genome Assembly of Synthetic Allotetraploid Brassica napus Reveals Homoeologous Exchanges between Subgenomes.</title>
        <authorList>
            <person name="Davis J.T."/>
        </authorList>
    </citation>
    <scope>NUCLEOTIDE SEQUENCE [LARGE SCALE GENOMIC DNA]</scope>
    <source>
        <strain evidence="2">cv. Da-Ae</strain>
        <tissue evidence="1">Seedling</tissue>
    </source>
</reference>
<organism evidence="1 2">
    <name type="scientific">Brassica napus</name>
    <name type="common">Rape</name>
    <dbReference type="NCBI Taxonomy" id="3708"/>
    <lineage>
        <taxon>Eukaryota</taxon>
        <taxon>Viridiplantae</taxon>
        <taxon>Streptophyta</taxon>
        <taxon>Embryophyta</taxon>
        <taxon>Tracheophyta</taxon>
        <taxon>Spermatophyta</taxon>
        <taxon>Magnoliopsida</taxon>
        <taxon>eudicotyledons</taxon>
        <taxon>Gunneridae</taxon>
        <taxon>Pentapetalae</taxon>
        <taxon>rosids</taxon>
        <taxon>malvids</taxon>
        <taxon>Brassicales</taxon>
        <taxon>Brassicaceae</taxon>
        <taxon>Brassiceae</taxon>
        <taxon>Brassica</taxon>
    </lineage>
</organism>
<proteinExistence type="predicted"/>
<name>A0ABQ8AMD1_BRANA</name>
<accession>A0ABQ8AMD1</accession>
<dbReference type="Proteomes" id="UP000824890">
    <property type="component" value="Unassembled WGS sequence"/>
</dbReference>
<keyword evidence="2" id="KW-1185">Reference proteome</keyword>
<protein>
    <submittedName>
        <fullName evidence="1">Uncharacterized protein</fullName>
    </submittedName>
</protein>
<dbReference type="EMBL" id="JAGKQM010000013">
    <property type="protein sequence ID" value="KAH0893671.1"/>
    <property type="molecule type" value="Genomic_DNA"/>
</dbReference>
<sequence length="37" mass="4314">MFHICNFFCFVPTRSRDGYTASQLQHLMYSLGTTLQV</sequence>